<gene>
    <name evidence="1" type="ORF">HHI_08583</name>
</gene>
<dbReference type="Gene3D" id="3.10.450.50">
    <property type="match status" value="1"/>
</dbReference>
<reference evidence="1 2" key="1">
    <citation type="submission" date="2013-04" db="EMBL/GenBank/DDBJ databases">
        <title>Hyphomonas hirschiana VP5 Genome Sequencing.</title>
        <authorList>
            <person name="Lai Q."/>
            <person name="Shao Z."/>
        </authorList>
    </citation>
    <scope>NUCLEOTIDE SEQUENCE [LARGE SCALE GENOMIC DNA]</scope>
    <source>
        <strain evidence="1 2">VP5</strain>
    </source>
</reference>
<sequence>MTRIVRSPDCGNSPKNLLAQEIAVALECGETPDALSDACAWQTRGGALLAGKAAIAEALSDQARPAALTIHHALSHGKVGAASGETTLEDGRVRRFCHVVEFSTAAGRRVKAISSFAGMSEETSRPTK</sequence>
<dbReference type="Proteomes" id="UP000025061">
    <property type="component" value="Unassembled WGS sequence"/>
</dbReference>
<name>A0A059FW53_9PROT</name>
<dbReference type="AlphaFoldDB" id="A0A059FW53"/>
<evidence type="ECO:0000313" key="2">
    <source>
        <dbReference type="Proteomes" id="UP000025061"/>
    </source>
</evidence>
<dbReference type="PATRIC" id="fig|1280951.3.peg.1732"/>
<protein>
    <recommendedName>
        <fullName evidence="3">SnoaL-like domain-containing protein</fullName>
    </recommendedName>
</protein>
<dbReference type="EMBL" id="ARYI01000006">
    <property type="protein sequence ID" value="KCZ94837.1"/>
    <property type="molecule type" value="Genomic_DNA"/>
</dbReference>
<comment type="caution">
    <text evidence="1">The sequence shown here is derived from an EMBL/GenBank/DDBJ whole genome shotgun (WGS) entry which is preliminary data.</text>
</comment>
<keyword evidence="2" id="KW-1185">Reference proteome</keyword>
<dbReference type="RefSeq" id="WP_011645057.1">
    <property type="nucleotide sequence ID" value="NZ_ARYI01000006.1"/>
</dbReference>
<organism evidence="1 2">
    <name type="scientific">Hyphomonas hirschiana VP5</name>
    <dbReference type="NCBI Taxonomy" id="1280951"/>
    <lineage>
        <taxon>Bacteria</taxon>
        <taxon>Pseudomonadati</taxon>
        <taxon>Pseudomonadota</taxon>
        <taxon>Alphaproteobacteria</taxon>
        <taxon>Hyphomonadales</taxon>
        <taxon>Hyphomonadaceae</taxon>
        <taxon>Hyphomonas</taxon>
    </lineage>
</organism>
<evidence type="ECO:0008006" key="3">
    <source>
        <dbReference type="Google" id="ProtNLM"/>
    </source>
</evidence>
<dbReference type="OrthoDB" id="6692273at2"/>
<proteinExistence type="predicted"/>
<evidence type="ECO:0000313" key="1">
    <source>
        <dbReference type="EMBL" id="KCZ94837.1"/>
    </source>
</evidence>
<accession>A0A059FW53</accession>